<accession>A0ABU2RXV4</accession>
<keyword evidence="2" id="KW-1185">Reference proteome</keyword>
<dbReference type="Proteomes" id="UP001183777">
    <property type="component" value="Unassembled WGS sequence"/>
</dbReference>
<gene>
    <name evidence="1" type="ORF">RM649_31985</name>
</gene>
<sequence length="53" mass="5541">MSGFQERLGRTASVTASVRGVGEAAVHAPAERAARVHIAAHDLYRDGTAVPRA</sequence>
<comment type="caution">
    <text evidence="1">The sequence shown here is derived from an EMBL/GenBank/DDBJ whole genome shotgun (WGS) entry which is preliminary data.</text>
</comment>
<proteinExistence type="predicted"/>
<evidence type="ECO:0000313" key="2">
    <source>
        <dbReference type="Proteomes" id="UP001183777"/>
    </source>
</evidence>
<dbReference type="RefSeq" id="WP_200695084.1">
    <property type="nucleotide sequence ID" value="NZ_JAVREX010000020.1"/>
</dbReference>
<organism evidence="1 2">
    <name type="scientific">Streptomyces salyersiae</name>
    <dbReference type="NCBI Taxonomy" id="3075530"/>
    <lineage>
        <taxon>Bacteria</taxon>
        <taxon>Bacillati</taxon>
        <taxon>Actinomycetota</taxon>
        <taxon>Actinomycetes</taxon>
        <taxon>Kitasatosporales</taxon>
        <taxon>Streptomycetaceae</taxon>
        <taxon>Streptomyces</taxon>
    </lineage>
</organism>
<dbReference type="EMBL" id="JAVREX010000020">
    <property type="protein sequence ID" value="MDT0432239.1"/>
    <property type="molecule type" value="Genomic_DNA"/>
</dbReference>
<protein>
    <submittedName>
        <fullName evidence="1">Uncharacterized protein</fullName>
    </submittedName>
</protein>
<name>A0ABU2RXV4_9ACTN</name>
<evidence type="ECO:0000313" key="1">
    <source>
        <dbReference type="EMBL" id="MDT0432239.1"/>
    </source>
</evidence>
<reference evidence="2" key="1">
    <citation type="submission" date="2023-07" db="EMBL/GenBank/DDBJ databases">
        <title>30 novel species of actinomycetes from the DSMZ collection.</title>
        <authorList>
            <person name="Nouioui I."/>
        </authorList>
    </citation>
    <scope>NUCLEOTIDE SEQUENCE [LARGE SCALE GENOMIC DNA]</scope>
    <source>
        <strain evidence="2">DSM 41770</strain>
    </source>
</reference>